<feature type="region of interest" description="Disordered" evidence="2">
    <location>
        <begin position="247"/>
        <end position="346"/>
    </location>
</feature>
<evidence type="ECO:0000313" key="4">
    <source>
        <dbReference type="Proteomes" id="UP001286456"/>
    </source>
</evidence>
<accession>A0AAE0I7C7</accession>
<gene>
    <name evidence="3" type="ORF">B0T19DRAFT_404261</name>
</gene>
<dbReference type="EMBL" id="JAUEPO010000006">
    <property type="protein sequence ID" value="KAK3319695.1"/>
    <property type="molecule type" value="Genomic_DNA"/>
</dbReference>
<evidence type="ECO:0000256" key="1">
    <source>
        <dbReference type="SAM" id="Coils"/>
    </source>
</evidence>
<proteinExistence type="predicted"/>
<feature type="compositionally biased region" description="Basic and acidic residues" evidence="2">
    <location>
        <begin position="317"/>
        <end position="327"/>
    </location>
</feature>
<keyword evidence="1" id="KW-0175">Coiled coil</keyword>
<feature type="compositionally biased region" description="Polar residues" evidence="2">
    <location>
        <begin position="1"/>
        <end position="14"/>
    </location>
</feature>
<evidence type="ECO:0000313" key="3">
    <source>
        <dbReference type="EMBL" id="KAK3319695.1"/>
    </source>
</evidence>
<feature type="coiled-coil region" evidence="1">
    <location>
        <begin position="381"/>
        <end position="452"/>
    </location>
</feature>
<reference evidence="3" key="2">
    <citation type="submission" date="2023-06" db="EMBL/GenBank/DDBJ databases">
        <authorList>
            <consortium name="Lawrence Berkeley National Laboratory"/>
            <person name="Haridas S."/>
            <person name="Hensen N."/>
            <person name="Bonometti L."/>
            <person name="Westerberg I."/>
            <person name="Brannstrom I.O."/>
            <person name="Guillou S."/>
            <person name="Cros-Aarteil S."/>
            <person name="Calhoun S."/>
            <person name="Kuo A."/>
            <person name="Mondo S."/>
            <person name="Pangilinan J."/>
            <person name="Riley R."/>
            <person name="Labutti K."/>
            <person name="Andreopoulos B."/>
            <person name="Lipzen A."/>
            <person name="Chen C."/>
            <person name="Yanf M."/>
            <person name="Daum C."/>
            <person name="Ng V."/>
            <person name="Clum A."/>
            <person name="Steindorff A."/>
            <person name="Ohm R."/>
            <person name="Martin F."/>
            <person name="Silar P."/>
            <person name="Natvig D."/>
            <person name="Lalanne C."/>
            <person name="Gautier V."/>
            <person name="Ament-Velasquez S.L."/>
            <person name="Kruys A."/>
            <person name="Hutchinson M.I."/>
            <person name="Powell A.J."/>
            <person name="Barry K."/>
            <person name="Miller A.N."/>
            <person name="Grigoriev I.V."/>
            <person name="Debuchy R."/>
            <person name="Gladieux P."/>
            <person name="Thoren M.H."/>
            <person name="Johannesson H."/>
        </authorList>
    </citation>
    <scope>NUCLEOTIDE SEQUENCE</scope>
    <source>
        <strain evidence="3">SMH4131-1</strain>
    </source>
</reference>
<reference evidence="3" key="1">
    <citation type="journal article" date="2023" name="Mol. Phylogenet. Evol.">
        <title>Genome-scale phylogeny and comparative genomics of the fungal order Sordariales.</title>
        <authorList>
            <person name="Hensen N."/>
            <person name="Bonometti L."/>
            <person name="Westerberg I."/>
            <person name="Brannstrom I.O."/>
            <person name="Guillou S."/>
            <person name="Cros-Aarteil S."/>
            <person name="Calhoun S."/>
            <person name="Haridas S."/>
            <person name="Kuo A."/>
            <person name="Mondo S."/>
            <person name="Pangilinan J."/>
            <person name="Riley R."/>
            <person name="LaButti K."/>
            <person name="Andreopoulos B."/>
            <person name="Lipzen A."/>
            <person name="Chen C."/>
            <person name="Yan M."/>
            <person name="Daum C."/>
            <person name="Ng V."/>
            <person name="Clum A."/>
            <person name="Steindorff A."/>
            <person name="Ohm R.A."/>
            <person name="Martin F."/>
            <person name="Silar P."/>
            <person name="Natvig D.O."/>
            <person name="Lalanne C."/>
            <person name="Gautier V."/>
            <person name="Ament-Velasquez S.L."/>
            <person name="Kruys A."/>
            <person name="Hutchinson M.I."/>
            <person name="Powell A.J."/>
            <person name="Barry K."/>
            <person name="Miller A.N."/>
            <person name="Grigoriev I.V."/>
            <person name="Debuchy R."/>
            <person name="Gladieux P."/>
            <person name="Hiltunen Thoren M."/>
            <person name="Johannesson H."/>
        </authorList>
    </citation>
    <scope>NUCLEOTIDE SEQUENCE</scope>
    <source>
        <strain evidence="3">SMH4131-1</strain>
    </source>
</reference>
<organism evidence="3 4">
    <name type="scientific">Cercophora scortea</name>
    <dbReference type="NCBI Taxonomy" id="314031"/>
    <lineage>
        <taxon>Eukaryota</taxon>
        <taxon>Fungi</taxon>
        <taxon>Dikarya</taxon>
        <taxon>Ascomycota</taxon>
        <taxon>Pezizomycotina</taxon>
        <taxon>Sordariomycetes</taxon>
        <taxon>Sordariomycetidae</taxon>
        <taxon>Sordariales</taxon>
        <taxon>Lasiosphaeriaceae</taxon>
        <taxon>Cercophora</taxon>
    </lineage>
</organism>
<evidence type="ECO:0000256" key="2">
    <source>
        <dbReference type="SAM" id="MobiDB-lite"/>
    </source>
</evidence>
<comment type="caution">
    <text evidence="3">The sequence shown here is derived from an EMBL/GenBank/DDBJ whole genome shotgun (WGS) entry which is preliminary data.</text>
</comment>
<dbReference type="AlphaFoldDB" id="A0AAE0I7C7"/>
<feature type="compositionally biased region" description="Polar residues" evidence="2">
    <location>
        <begin position="25"/>
        <end position="36"/>
    </location>
</feature>
<protein>
    <submittedName>
        <fullName evidence="3">Uncharacterized protein</fullName>
    </submittedName>
</protein>
<sequence>MDQSATKRSIQNVESPAKSPDPKRSTSSVDATNPPQTAEHETSMPPATAQATGSNAELDDILPPLQQVVENLEAKYLLAVREKAAAEKEVSECTEARLDHAAREAAAVSNGEDPSEELMTAGTALTAQLEAAGKRATTAHKNLALVADKLRATKLQVGFLELGVDEAIQVIVERNKQRQSAIEDWETDPSPLEEQLKAAETALRWATDAQKITMREINRTRRRLFRSFENHGKSAREWDNLMDSLRAKTDDTDQEPEKADCTVTRSDHLDERPVRPQQPPRGLDHAANARTNENDPEGITTDDANANKNNPAGVDPHNAHAQEHSQKVESQTENTTELNNQSTPPDINEIFSQLMERHEQELGYQELKHDQAIAKLESKHQRELHDQREEHKGEIRNLKEELAQDIRDLEESNEQHDADMQDSFRSFVHSLQETHKEDRQSLLDRIAELEARLGHPGSYQV</sequence>
<dbReference type="Proteomes" id="UP001286456">
    <property type="component" value="Unassembled WGS sequence"/>
</dbReference>
<keyword evidence="4" id="KW-1185">Reference proteome</keyword>
<name>A0AAE0I7C7_9PEZI</name>
<feature type="compositionally biased region" description="Basic and acidic residues" evidence="2">
    <location>
        <begin position="247"/>
        <end position="274"/>
    </location>
</feature>
<feature type="region of interest" description="Disordered" evidence="2">
    <location>
        <begin position="1"/>
        <end position="59"/>
    </location>
</feature>
<feature type="compositionally biased region" description="Polar residues" evidence="2">
    <location>
        <begin position="328"/>
        <end position="345"/>
    </location>
</feature>